<dbReference type="RefSeq" id="WP_132597358.1">
    <property type="nucleotide sequence ID" value="NZ_SMKO01000064.1"/>
</dbReference>
<proteinExistence type="predicted"/>
<evidence type="ECO:0000256" key="1">
    <source>
        <dbReference type="SAM" id="MobiDB-lite"/>
    </source>
</evidence>
<feature type="compositionally biased region" description="Basic and acidic residues" evidence="1">
    <location>
        <begin position="1"/>
        <end position="16"/>
    </location>
</feature>
<accession>A0A4R4VAS7</accession>
<dbReference type="Proteomes" id="UP000295258">
    <property type="component" value="Unassembled WGS sequence"/>
</dbReference>
<dbReference type="SUPFAM" id="SSF69118">
    <property type="entry name" value="AhpD-like"/>
    <property type="match status" value="1"/>
</dbReference>
<keyword evidence="3" id="KW-1185">Reference proteome</keyword>
<gene>
    <name evidence="2" type="ORF">E1292_23380</name>
</gene>
<organism evidence="2 3">
    <name type="scientific">Nonomuraea deserti</name>
    <dbReference type="NCBI Taxonomy" id="1848322"/>
    <lineage>
        <taxon>Bacteria</taxon>
        <taxon>Bacillati</taxon>
        <taxon>Actinomycetota</taxon>
        <taxon>Actinomycetes</taxon>
        <taxon>Streptosporangiales</taxon>
        <taxon>Streptosporangiaceae</taxon>
        <taxon>Nonomuraea</taxon>
    </lineage>
</organism>
<reference evidence="2 3" key="1">
    <citation type="submission" date="2019-03" db="EMBL/GenBank/DDBJ databases">
        <title>Draft genome sequences of novel Actinobacteria.</title>
        <authorList>
            <person name="Sahin N."/>
            <person name="Ay H."/>
            <person name="Saygin H."/>
        </authorList>
    </citation>
    <scope>NUCLEOTIDE SEQUENCE [LARGE SCALE GENOMIC DNA]</scope>
    <source>
        <strain evidence="2 3">KC310</strain>
    </source>
</reference>
<sequence length="80" mass="8797">MHSRDLKKAGESDERPWPVAAGREVTAHIPAERTALEPVEVATRPADRTAVPDAVWEQAAEHYNERQLALLVPAQAMTDA</sequence>
<evidence type="ECO:0000313" key="2">
    <source>
        <dbReference type="EMBL" id="TDD02498.1"/>
    </source>
</evidence>
<dbReference type="EMBL" id="SMKO01000064">
    <property type="protein sequence ID" value="TDD02498.1"/>
    <property type="molecule type" value="Genomic_DNA"/>
</dbReference>
<dbReference type="InterPro" id="IPR029032">
    <property type="entry name" value="AhpD-like"/>
</dbReference>
<protein>
    <submittedName>
        <fullName evidence="2">Uncharacterized protein</fullName>
    </submittedName>
</protein>
<comment type="caution">
    <text evidence="2">The sequence shown here is derived from an EMBL/GenBank/DDBJ whole genome shotgun (WGS) entry which is preliminary data.</text>
</comment>
<evidence type="ECO:0000313" key="3">
    <source>
        <dbReference type="Proteomes" id="UP000295258"/>
    </source>
</evidence>
<feature type="region of interest" description="Disordered" evidence="1">
    <location>
        <begin position="1"/>
        <end position="21"/>
    </location>
</feature>
<name>A0A4R4VAS7_9ACTN</name>
<dbReference type="AlphaFoldDB" id="A0A4R4VAS7"/>
<dbReference type="Gene3D" id="1.20.1290.10">
    <property type="entry name" value="AhpD-like"/>
    <property type="match status" value="1"/>
</dbReference>